<dbReference type="AlphaFoldDB" id="A0AAW2ZNC2"/>
<evidence type="ECO:0000256" key="1">
    <source>
        <dbReference type="SAM" id="MobiDB-lite"/>
    </source>
</evidence>
<organism evidence="2 3">
    <name type="scientific">Acrasis kona</name>
    <dbReference type="NCBI Taxonomy" id="1008807"/>
    <lineage>
        <taxon>Eukaryota</taxon>
        <taxon>Discoba</taxon>
        <taxon>Heterolobosea</taxon>
        <taxon>Tetramitia</taxon>
        <taxon>Eutetramitia</taxon>
        <taxon>Acrasidae</taxon>
        <taxon>Acrasis</taxon>
    </lineage>
</organism>
<sequence>MGQAQGRRSEVTVNGIIVSSEKQRKRALSCAPTTNHKKQEVPSKGSLSARGPRREQLTVQFVEATKQAPILQEVTTNEHKTLTPRGMSTNQVKEKIKQPISARGAPKHTYQSKAIVKTPPREPLKDFSRRCSYSNLSPDLSSPKQTKADFAIYSNDIDKEQQRKLEARERYLNMMRSKPLLSPNRY</sequence>
<evidence type="ECO:0000313" key="3">
    <source>
        <dbReference type="Proteomes" id="UP001431209"/>
    </source>
</evidence>
<dbReference type="EMBL" id="JAOPGA020001709">
    <property type="protein sequence ID" value="KAL0490681.1"/>
    <property type="molecule type" value="Genomic_DNA"/>
</dbReference>
<name>A0AAW2ZNC2_9EUKA</name>
<comment type="caution">
    <text evidence="2">The sequence shown here is derived from an EMBL/GenBank/DDBJ whole genome shotgun (WGS) entry which is preliminary data.</text>
</comment>
<gene>
    <name evidence="2" type="ORF">AKO1_009677</name>
</gene>
<feature type="region of interest" description="Disordered" evidence="1">
    <location>
        <begin position="1"/>
        <end position="54"/>
    </location>
</feature>
<proteinExistence type="predicted"/>
<feature type="region of interest" description="Disordered" evidence="1">
    <location>
        <begin position="76"/>
        <end position="126"/>
    </location>
</feature>
<keyword evidence="3" id="KW-1185">Reference proteome</keyword>
<dbReference type="Proteomes" id="UP001431209">
    <property type="component" value="Unassembled WGS sequence"/>
</dbReference>
<accession>A0AAW2ZNC2</accession>
<evidence type="ECO:0000313" key="2">
    <source>
        <dbReference type="EMBL" id="KAL0490681.1"/>
    </source>
</evidence>
<reference evidence="2 3" key="1">
    <citation type="submission" date="2024-03" db="EMBL/GenBank/DDBJ databases">
        <title>The Acrasis kona genome and developmental transcriptomes reveal deep origins of eukaryotic multicellular pathways.</title>
        <authorList>
            <person name="Sheikh S."/>
            <person name="Fu C.-J."/>
            <person name="Brown M.W."/>
            <person name="Baldauf S.L."/>
        </authorList>
    </citation>
    <scope>NUCLEOTIDE SEQUENCE [LARGE SCALE GENOMIC DNA]</scope>
    <source>
        <strain evidence="2 3">ATCC MYA-3509</strain>
    </source>
</reference>
<protein>
    <submittedName>
        <fullName evidence="2">Tegument protein VP16</fullName>
    </submittedName>
</protein>